<evidence type="ECO:0008006" key="3">
    <source>
        <dbReference type="Google" id="ProtNLM"/>
    </source>
</evidence>
<dbReference type="Pfam" id="PF00977">
    <property type="entry name" value="His_biosynth"/>
    <property type="match status" value="1"/>
</dbReference>
<evidence type="ECO:0000256" key="1">
    <source>
        <dbReference type="ARBA" id="ARBA00009667"/>
    </source>
</evidence>
<dbReference type="AlphaFoldDB" id="A0A382H9G5"/>
<proteinExistence type="inferred from homology"/>
<sequence>SALELAKKYEDAGVSVIIYTDIDRDGAMKGPNIEATLQLANTISIPVIMSGGVSSMEDLRTLKIMGNEVLEGVICGRAIYDNRIDPGEAIALLDGPP</sequence>
<evidence type="ECO:0000313" key="2">
    <source>
        <dbReference type="EMBL" id="SVB83383.1"/>
    </source>
</evidence>
<dbReference type="InterPro" id="IPR006062">
    <property type="entry name" value="His_biosynth"/>
</dbReference>
<dbReference type="PANTHER" id="PTHR43090">
    <property type="entry name" value="1-(5-PHOSPHORIBOSYL)-5-[(5-PHOSPHORIBOSYLAMINO)METHYLIDENEAMINO] IMIDAZOLE-4-CARBOXAMIDE ISOMERASE"/>
    <property type="match status" value="1"/>
</dbReference>
<dbReference type="InterPro" id="IPR044524">
    <property type="entry name" value="Isoase_HisA-like"/>
</dbReference>
<dbReference type="InterPro" id="IPR013785">
    <property type="entry name" value="Aldolase_TIM"/>
</dbReference>
<dbReference type="GO" id="GO:0000162">
    <property type="term" value="P:L-tryptophan biosynthetic process"/>
    <property type="evidence" value="ECO:0007669"/>
    <property type="project" value="TreeGrafter"/>
</dbReference>
<dbReference type="PANTHER" id="PTHR43090:SF2">
    <property type="entry name" value="1-(5-PHOSPHORIBOSYL)-5-[(5-PHOSPHORIBOSYLAMINO)METHYLIDENEAMINO] IMIDAZOLE-4-CARBOXAMIDE ISOMERASE"/>
    <property type="match status" value="1"/>
</dbReference>
<organism evidence="2">
    <name type="scientific">marine metagenome</name>
    <dbReference type="NCBI Taxonomy" id="408172"/>
    <lineage>
        <taxon>unclassified sequences</taxon>
        <taxon>metagenomes</taxon>
        <taxon>ecological metagenomes</taxon>
    </lineage>
</organism>
<dbReference type="EMBL" id="UINC01059693">
    <property type="protein sequence ID" value="SVB83383.1"/>
    <property type="molecule type" value="Genomic_DNA"/>
</dbReference>
<name>A0A382H9G5_9ZZZZ</name>
<gene>
    <name evidence="2" type="ORF">METZ01_LOCUS236237</name>
</gene>
<dbReference type="InterPro" id="IPR011060">
    <property type="entry name" value="RibuloseP-bd_barrel"/>
</dbReference>
<accession>A0A382H9G5</accession>
<dbReference type="Gene3D" id="3.20.20.70">
    <property type="entry name" value="Aldolase class I"/>
    <property type="match status" value="1"/>
</dbReference>
<dbReference type="GO" id="GO:0003949">
    <property type="term" value="F:1-(5-phosphoribosyl)-5-[(5-phosphoribosylamino)methylideneamino]imidazole-4-carboxamide isomerase activity"/>
    <property type="evidence" value="ECO:0007669"/>
    <property type="project" value="InterPro"/>
</dbReference>
<dbReference type="GO" id="GO:0000105">
    <property type="term" value="P:L-histidine biosynthetic process"/>
    <property type="evidence" value="ECO:0007669"/>
    <property type="project" value="InterPro"/>
</dbReference>
<protein>
    <recommendedName>
        <fullName evidence="3">1-(5-phosphoribosyl)-5-((5-phosphoribosylamino)methylideneamino)imidazole-4-carboxamide isomerase</fullName>
    </recommendedName>
</protein>
<dbReference type="GO" id="GO:0005737">
    <property type="term" value="C:cytoplasm"/>
    <property type="evidence" value="ECO:0007669"/>
    <property type="project" value="TreeGrafter"/>
</dbReference>
<reference evidence="2" key="1">
    <citation type="submission" date="2018-05" db="EMBL/GenBank/DDBJ databases">
        <authorList>
            <person name="Lanie J.A."/>
            <person name="Ng W.-L."/>
            <person name="Kazmierczak K.M."/>
            <person name="Andrzejewski T.M."/>
            <person name="Davidsen T.M."/>
            <person name="Wayne K.J."/>
            <person name="Tettelin H."/>
            <person name="Glass J.I."/>
            <person name="Rusch D."/>
            <person name="Podicherti R."/>
            <person name="Tsui H.-C.T."/>
            <person name="Winkler M.E."/>
        </authorList>
    </citation>
    <scope>NUCLEOTIDE SEQUENCE</scope>
</reference>
<dbReference type="SUPFAM" id="SSF51366">
    <property type="entry name" value="Ribulose-phoshate binding barrel"/>
    <property type="match status" value="1"/>
</dbReference>
<comment type="similarity">
    <text evidence="1">Belongs to the HisA/HisF family.</text>
</comment>
<feature type="non-terminal residue" evidence="2">
    <location>
        <position position="1"/>
    </location>
</feature>